<evidence type="ECO:0000313" key="2">
    <source>
        <dbReference type="Proteomes" id="UP001148313"/>
    </source>
</evidence>
<keyword evidence="2" id="KW-1185">Reference proteome</keyword>
<reference evidence="1" key="1">
    <citation type="submission" date="2022-11" db="EMBL/GenBank/DDBJ databases">
        <title>Hoeflea poritis sp. nov., isolated from scleractinian coral Porites lutea.</title>
        <authorList>
            <person name="Zhang G."/>
            <person name="Wei Q."/>
            <person name="Cai L."/>
        </authorList>
    </citation>
    <scope>NUCLEOTIDE SEQUENCE</scope>
    <source>
        <strain evidence="1">E7-10</strain>
    </source>
</reference>
<proteinExistence type="predicted"/>
<dbReference type="EMBL" id="JAPJZH010000006">
    <property type="protein sequence ID" value="MDA4845956.1"/>
    <property type="molecule type" value="Genomic_DNA"/>
</dbReference>
<dbReference type="Proteomes" id="UP001148313">
    <property type="component" value="Unassembled WGS sequence"/>
</dbReference>
<comment type="caution">
    <text evidence="1">The sequence shown here is derived from an EMBL/GenBank/DDBJ whole genome shotgun (WGS) entry which is preliminary data.</text>
</comment>
<accession>A0ABT4VMP8</accession>
<gene>
    <name evidence="1" type="ORF">OOZ53_11390</name>
</gene>
<protein>
    <submittedName>
        <fullName evidence="1">Uncharacterized protein</fullName>
    </submittedName>
</protein>
<evidence type="ECO:0000313" key="1">
    <source>
        <dbReference type="EMBL" id="MDA4845956.1"/>
    </source>
</evidence>
<name>A0ABT4VMP8_9HYPH</name>
<organism evidence="1 2">
    <name type="scientific">Hoeflea poritis</name>
    <dbReference type="NCBI Taxonomy" id="2993659"/>
    <lineage>
        <taxon>Bacteria</taxon>
        <taxon>Pseudomonadati</taxon>
        <taxon>Pseudomonadota</taxon>
        <taxon>Alphaproteobacteria</taxon>
        <taxon>Hyphomicrobiales</taxon>
        <taxon>Rhizobiaceae</taxon>
        <taxon>Hoeflea</taxon>
    </lineage>
</organism>
<dbReference type="RefSeq" id="WP_271089664.1">
    <property type="nucleotide sequence ID" value="NZ_JAPJZH010000006.1"/>
</dbReference>
<sequence>MNFDDRNKEMLEVLAGERSKNTEVRRQQAVRIKDLEGLLQLSSRLQSETVSAAPTQAEHNALVRDVHLIHKRLMAMQEALVAKLL</sequence>